<dbReference type="AlphaFoldDB" id="A0AAD7MTM1"/>
<comment type="caution">
    <text evidence="1">The sequence shown here is derived from an EMBL/GenBank/DDBJ whole genome shotgun (WGS) entry which is preliminary data.</text>
</comment>
<keyword evidence="2" id="KW-1185">Reference proteome</keyword>
<organism evidence="1 2">
    <name type="scientific">Mycena maculata</name>
    <dbReference type="NCBI Taxonomy" id="230809"/>
    <lineage>
        <taxon>Eukaryota</taxon>
        <taxon>Fungi</taxon>
        <taxon>Dikarya</taxon>
        <taxon>Basidiomycota</taxon>
        <taxon>Agaricomycotina</taxon>
        <taxon>Agaricomycetes</taxon>
        <taxon>Agaricomycetidae</taxon>
        <taxon>Agaricales</taxon>
        <taxon>Marasmiineae</taxon>
        <taxon>Mycenaceae</taxon>
        <taxon>Mycena</taxon>
    </lineage>
</organism>
<evidence type="ECO:0000313" key="1">
    <source>
        <dbReference type="EMBL" id="KAJ7731556.1"/>
    </source>
</evidence>
<evidence type="ECO:0000313" key="2">
    <source>
        <dbReference type="Proteomes" id="UP001215280"/>
    </source>
</evidence>
<name>A0AAD7MTM1_9AGAR</name>
<accession>A0AAD7MTM1</accession>
<sequence length="658" mass="72560">MRRRIAQEILPAELWELIMQDSDLAPDSLLVLAAVCRIFNQLCIARYFLRIGVPADALAAGNINIESRHISALRISCFPARIQRLSFTEFSNVGLRGNLLSVHRIIKNSPELCEINLDFADDLFGIPPTDYQQNLLRSLCDIMHTMSSRKQGPVIMLSADGLFRCDPDDIMQWQLHPKIANLRTYCRRPTWNPGHLIIRDPSGYPVKIDMIPSIRSVSLCYIPSNSEASQTFTFIIINPQSADCLRLGRSGTARSSHSMDSSELCALLLQIVLPLLLHVEIHTTTIDPTVLTQFLLRHPKVTFLAYEPPATDIRQPCLLDPPIIHPALTDIRVNDLMHLIPLLDGIGASPTLSFICFPHTRDSVTACARLTAALRRIALLPRTITLVLALPIAPRRVLDADERTVAQTLHCVAHIDVQCPSVTAARALLPWLDLLPALQRVEFRSLRGVFQWSGQAVPFLREAMARLPRVSEVVVHERAGYSTLAERPQGTVSGRRAACQLVGHIGYHLMPNQNQSGQRQELIDPGVLPRLRALHVGAIRAEMWGRATNANATRLEQRVAALETHSNASPSFPAILPTHGHPLQHLMTGDETEMEIDAPAGDADGMGVCGAEEGVCFGKWGDAAQVAADVCSGAVVCRCEMYRDYLAPVVAVSLGSRS</sequence>
<proteinExistence type="predicted"/>
<gene>
    <name evidence="1" type="ORF">DFH07DRAFT_991783</name>
</gene>
<dbReference type="Proteomes" id="UP001215280">
    <property type="component" value="Unassembled WGS sequence"/>
</dbReference>
<dbReference type="EMBL" id="JARJLG010000182">
    <property type="protein sequence ID" value="KAJ7731556.1"/>
    <property type="molecule type" value="Genomic_DNA"/>
</dbReference>
<reference evidence="1" key="1">
    <citation type="submission" date="2023-03" db="EMBL/GenBank/DDBJ databases">
        <title>Massive genome expansion in bonnet fungi (Mycena s.s.) driven by repeated elements and novel gene families across ecological guilds.</title>
        <authorList>
            <consortium name="Lawrence Berkeley National Laboratory"/>
            <person name="Harder C.B."/>
            <person name="Miyauchi S."/>
            <person name="Viragh M."/>
            <person name="Kuo A."/>
            <person name="Thoen E."/>
            <person name="Andreopoulos B."/>
            <person name="Lu D."/>
            <person name="Skrede I."/>
            <person name="Drula E."/>
            <person name="Henrissat B."/>
            <person name="Morin E."/>
            <person name="Kohler A."/>
            <person name="Barry K."/>
            <person name="LaButti K."/>
            <person name="Morin E."/>
            <person name="Salamov A."/>
            <person name="Lipzen A."/>
            <person name="Mereny Z."/>
            <person name="Hegedus B."/>
            <person name="Baldrian P."/>
            <person name="Stursova M."/>
            <person name="Weitz H."/>
            <person name="Taylor A."/>
            <person name="Grigoriev I.V."/>
            <person name="Nagy L.G."/>
            <person name="Martin F."/>
            <person name="Kauserud H."/>
        </authorList>
    </citation>
    <scope>NUCLEOTIDE SEQUENCE</scope>
    <source>
        <strain evidence="1">CBHHK188m</strain>
    </source>
</reference>
<protein>
    <recommendedName>
        <fullName evidence="3">F-box domain-containing protein</fullName>
    </recommendedName>
</protein>
<evidence type="ECO:0008006" key="3">
    <source>
        <dbReference type="Google" id="ProtNLM"/>
    </source>
</evidence>